<accession>A0A6J4PEL3</accession>
<sequence>MPVHGEGETAATPRPRPPRVLRRRNSERSSRYSSPRCRAAAVAREPPVALVREQALHHADRRVERGDGSV</sequence>
<protein>
    <submittedName>
        <fullName evidence="2">Uncharacterized protein</fullName>
    </submittedName>
</protein>
<evidence type="ECO:0000313" key="2">
    <source>
        <dbReference type="EMBL" id="CAA9413661.1"/>
    </source>
</evidence>
<reference evidence="2" key="1">
    <citation type="submission" date="2020-02" db="EMBL/GenBank/DDBJ databases">
        <authorList>
            <person name="Meier V. D."/>
        </authorList>
    </citation>
    <scope>NUCLEOTIDE SEQUENCE</scope>
    <source>
        <strain evidence="2">AVDCRST_MAG66</strain>
    </source>
</reference>
<organism evidence="2">
    <name type="scientific">uncultured Pseudonocardia sp</name>
    <dbReference type="NCBI Taxonomy" id="211455"/>
    <lineage>
        <taxon>Bacteria</taxon>
        <taxon>Bacillati</taxon>
        <taxon>Actinomycetota</taxon>
        <taxon>Actinomycetes</taxon>
        <taxon>Pseudonocardiales</taxon>
        <taxon>Pseudonocardiaceae</taxon>
        <taxon>Pseudonocardia</taxon>
        <taxon>environmental samples</taxon>
    </lineage>
</organism>
<feature type="compositionally biased region" description="Low complexity" evidence="1">
    <location>
        <begin position="31"/>
        <end position="40"/>
    </location>
</feature>
<name>A0A6J4PEL3_9PSEU</name>
<dbReference type="EMBL" id="CADCUS010000321">
    <property type="protein sequence ID" value="CAA9413661.1"/>
    <property type="molecule type" value="Genomic_DNA"/>
</dbReference>
<dbReference type="AlphaFoldDB" id="A0A6J4PEL3"/>
<proteinExistence type="predicted"/>
<feature type="region of interest" description="Disordered" evidence="1">
    <location>
        <begin position="1"/>
        <end position="40"/>
    </location>
</feature>
<evidence type="ECO:0000256" key="1">
    <source>
        <dbReference type="SAM" id="MobiDB-lite"/>
    </source>
</evidence>
<gene>
    <name evidence="2" type="ORF">AVDCRST_MAG66-2181</name>
</gene>